<feature type="region of interest" description="Disordered" evidence="1">
    <location>
        <begin position="13"/>
        <end position="35"/>
    </location>
</feature>
<feature type="compositionally biased region" description="Polar residues" evidence="1">
    <location>
        <begin position="423"/>
        <end position="436"/>
    </location>
</feature>
<feature type="compositionally biased region" description="Low complexity" evidence="1">
    <location>
        <begin position="531"/>
        <end position="546"/>
    </location>
</feature>
<feature type="compositionally biased region" description="Pro residues" evidence="1">
    <location>
        <begin position="481"/>
        <end position="505"/>
    </location>
</feature>
<feature type="region of interest" description="Disordered" evidence="1">
    <location>
        <begin position="421"/>
        <end position="510"/>
    </location>
</feature>
<dbReference type="VEuPathDB" id="FungiDB:PSTT_01414"/>
<evidence type="ECO:0000256" key="1">
    <source>
        <dbReference type="SAM" id="MobiDB-lite"/>
    </source>
</evidence>
<comment type="caution">
    <text evidence="2">The sequence shown here is derived from an EMBL/GenBank/DDBJ whole genome shotgun (WGS) entry which is preliminary data.</text>
</comment>
<feature type="region of interest" description="Disordered" evidence="1">
    <location>
        <begin position="525"/>
        <end position="546"/>
    </location>
</feature>
<reference evidence="3" key="3">
    <citation type="journal article" date="2018" name="Mol. Plant Microbe Interact.">
        <title>Genome sequence resources for the wheat stripe rust pathogen (Puccinia striiformis f. sp. tritici) and the barley stripe rust pathogen (Puccinia striiformis f. sp. hordei).</title>
        <authorList>
            <person name="Xia C."/>
            <person name="Wang M."/>
            <person name="Yin C."/>
            <person name="Cornejo O.E."/>
            <person name="Hulbert S.H."/>
            <person name="Chen X."/>
        </authorList>
    </citation>
    <scope>NUCLEOTIDE SEQUENCE [LARGE SCALE GENOMIC DNA]</scope>
    <source>
        <strain evidence="3">93TX-2</strain>
    </source>
</reference>
<protein>
    <submittedName>
        <fullName evidence="2">Uncharacterized protein</fullName>
    </submittedName>
</protein>
<accession>A0A2S4UK39</accession>
<dbReference type="OrthoDB" id="2505870at2759"/>
<name>A0A2S4UK39_9BASI</name>
<dbReference type="Proteomes" id="UP000238274">
    <property type="component" value="Unassembled WGS sequence"/>
</dbReference>
<reference evidence="3" key="2">
    <citation type="journal article" date="2018" name="BMC Genomics">
        <title>Genomic insights into host adaptation between the wheat stripe rust pathogen (Puccinia striiformis f. sp. tritici) and the barley stripe rust pathogen (Puccinia striiformis f. sp. hordei).</title>
        <authorList>
            <person name="Xia C."/>
            <person name="Wang M."/>
            <person name="Yin C."/>
            <person name="Cornejo O.E."/>
            <person name="Hulbert S.H."/>
            <person name="Chen X."/>
        </authorList>
    </citation>
    <scope>NUCLEOTIDE SEQUENCE [LARGE SCALE GENOMIC DNA]</scope>
    <source>
        <strain evidence="3">93TX-2</strain>
    </source>
</reference>
<dbReference type="VEuPathDB" id="FungiDB:PSHT_14468"/>
<evidence type="ECO:0000313" key="2">
    <source>
        <dbReference type="EMBL" id="POV97645.1"/>
    </source>
</evidence>
<feature type="region of interest" description="Disordered" evidence="1">
    <location>
        <begin position="274"/>
        <end position="298"/>
    </location>
</feature>
<sequence>MLGDCIAERKDEGCLGSEKPEPTNYKDDGHTHPDCQERKQHSLLSSLGISRTVSVLVNGHVQTRTEEDLEPILASRLIVRLRNYHQQQSSSPALIWQTEQILWQAAKPDYEPLADFDADWKLIIPTNTNSLGSITYQTWRSWWQVETVIYHQPAGILGSRVIKSHPLYLINYREAEKFYNSSIKNHHSRTIIQSSNPRIRYSINSPSSACCGDTIELKIIIGTKSVNTQQQIESDLILKRLQVSLVRRLEIDTLPTTQVQTPIESDHHKPWRLAINPFSSSSSTNNNNSSSNSTTNLINNNPTIKRQFTTVNTLITNTEAISKPIALLNNPTNDSDTAPSNDHQFTVNLKIPIVKSKSHYSIGESIKINSVKVQYFFQFKLTIKNKLNNRLEILDLNELNLVVYSVTRLEIQNALNQLKKFSHSQSNQQGRTQPTTIRPPLISSGSGGTRSISDPNLISPISPLHQHHQHPSLSQSQSSSTPPPQPSSSQPPPPDRQPPLLPPPQFYNLLPVQQPHHQNQNLDRLHHHSHPSISSTSGSESIDSGPDSFDHLVNHLDLSQISLPNFDAHPFL</sequence>
<feature type="compositionally biased region" description="Low complexity" evidence="1">
    <location>
        <begin position="471"/>
        <end position="480"/>
    </location>
</feature>
<dbReference type="EMBL" id="PKSM01000325">
    <property type="protein sequence ID" value="POV97645.1"/>
    <property type="molecule type" value="Genomic_DNA"/>
</dbReference>
<keyword evidence="3" id="KW-1185">Reference proteome</keyword>
<proteinExistence type="predicted"/>
<organism evidence="2 3">
    <name type="scientific">Puccinia striiformis</name>
    <dbReference type="NCBI Taxonomy" id="27350"/>
    <lineage>
        <taxon>Eukaryota</taxon>
        <taxon>Fungi</taxon>
        <taxon>Dikarya</taxon>
        <taxon>Basidiomycota</taxon>
        <taxon>Pucciniomycotina</taxon>
        <taxon>Pucciniomycetes</taxon>
        <taxon>Pucciniales</taxon>
        <taxon>Pucciniaceae</taxon>
        <taxon>Puccinia</taxon>
    </lineage>
</organism>
<feature type="compositionally biased region" description="Low complexity" evidence="1">
    <location>
        <begin position="279"/>
        <end position="298"/>
    </location>
</feature>
<gene>
    <name evidence="2" type="ORF">PSHT_14468</name>
</gene>
<reference evidence="2 3" key="1">
    <citation type="submission" date="2017-12" db="EMBL/GenBank/DDBJ databases">
        <title>Gene loss provides genomic basis for host adaptation in cereal stripe rust fungi.</title>
        <authorList>
            <person name="Xia C."/>
        </authorList>
    </citation>
    <scope>NUCLEOTIDE SEQUENCE [LARGE SCALE GENOMIC DNA]</scope>
    <source>
        <strain evidence="2 3">93TX-2</strain>
    </source>
</reference>
<evidence type="ECO:0000313" key="3">
    <source>
        <dbReference type="Proteomes" id="UP000238274"/>
    </source>
</evidence>
<dbReference type="AlphaFoldDB" id="A0A2S4UK39"/>